<evidence type="ECO:0000256" key="2">
    <source>
        <dbReference type="ARBA" id="ARBA00022490"/>
    </source>
</evidence>
<dbReference type="Gene3D" id="3.30.60.20">
    <property type="match status" value="1"/>
</dbReference>
<dbReference type="GO" id="GO:0005096">
    <property type="term" value="F:GTPase activator activity"/>
    <property type="evidence" value="ECO:0007669"/>
    <property type="project" value="InterPro"/>
</dbReference>
<dbReference type="InterPro" id="IPR002219">
    <property type="entry name" value="PKC_DAG/PE"/>
</dbReference>
<dbReference type="PROSITE" id="PS50238">
    <property type="entry name" value="RHOGAP"/>
    <property type="match status" value="1"/>
</dbReference>
<keyword evidence="4" id="KW-0862">Zinc</keyword>
<dbReference type="Proteomes" id="UP000031668">
    <property type="component" value="Unassembled WGS sequence"/>
</dbReference>
<dbReference type="SMART" id="SM00109">
    <property type="entry name" value="C1"/>
    <property type="match status" value="1"/>
</dbReference>
<keyword evidence="3" id="KW-0479">Metal-binding</keyword>
<comment type="subcellular location">
    <subcellularLocation>
        <location evidence="1">Cytoplasm</location>
    </subcellularLocation>
</comment>
<dbReference type="GO" id="GO:0005737">
    <property type="term" value="C:cytoplasm"/>
    <property type="evidence" value="ECO:0007669"/>
    <property type="project" value="UniProtKB-SubCell"/>
</dbReference>
<dbReference type="GO" id="GO:0005884">
    <property type="term" value="C:actin filament"/>
    <property type="evidence" value="ECO:0007669"/>
    <property type="project" value="TreeGrafter"/>
</dbReference>
<dbReference type="GO" id="GO:0000146">
    <property type="term" value="F:microfilament motor activity"/>
    <property type="evidence" value="ECO:0007669"/>
    <property type="project" value="InterPro"/>
</dbReference>
<dbReference type="PANTHER" id="PTHR46184">
    <property type="entry name" value="UNCONVENTIONAL MYOSIN-IXB-LIKE PROTEIN"/>
    <property type="match status" value="1"/>
</dbReference>
<organism evidence="7 8">
    <name type="scientific">Thelohanellus kitauei</name>
    <name type="common">Myxosporean</name>
    <dbReference type="NCBI Taxonomy" id="669202"/>
    <lineage>
        <taxon>Eukaryota</taxon>
        <taxon>Metazoa</taxon>
        <taxon>Cnidaria</taxon>
        <taxon>Myxozoa</taxon>
        <taxon>Myxosporea</taxon>
        <taxon>Bivalvulida</taxon>
        <taxon>Platysporina</taxon>
        <taxon>Myxobolidae</taxon>
        <taxon>Thelohanellus</taxon>
    </lineage>
</organism>
<feature type="domain" description="Phorbol-ester/DAG-type" evidence="5">
    <location>
        <begin position="252"/>
        <end position="299"/>
    </location>
</feature>
<dbReference type="SMART" id="SM00324">
    <property type="entry name" value="RhoGAP"/>
    <property type="match status" value="1"/>
</dbReference>
<dbReference type="Pfam" id="PF00620">
    <property type="entry name" value="RhoGAP"/>
    <property type="match status" value="1"/>
</dbReference>
<dbReference type="SUPFAM" id="SSF57889">
    <property type="entry name" value="Cysteine-rich domain"/>
    <property type="match status" value="1"/>
</dbReference>
<dbReference type="InterPro" id="IPR046987">
    <property type="entry name" value="Myo9"/>
</dbReference>
<name>A0A0C2JK50_THEKT</name>
<keyword evidence="2" id="KW-0963">Cytoplasm</keyword>
<gene>
    <name evidence="7" type="ORF">RF11_12651</name>
</gene>
<dbReference type="GO" id="GO:0051015">
    <property type="term" value="F:actin filament binding"/>
    <property type="evidence" value="ECO:0007669"/>
    <property type="project" value="TreeGrafter"/>
</dbReference>
<dbReference type="PROSITE" id="PS00479">
    <property type="entry name" value="ZF_DAG_PE_1"/>
    <property type="match status" value="1"/>
</dbReference>
<dbReference type="PROSITE" id="PS50081">
    <property type="entry name" value="ZF_DAG_PE_2"/>
    <property type="match status" value="1"/>
</dbReference>
<dbReference type="GO" id="GO:0046872">
    <property type="term" value="F:metal ion binding"/>
    <property type="evidence" value="ECO:0007669"/>
    <property type="project" value="UniProtKB-KW"/>
</dbReference>
<accession>A0A0C2JK50</accession>
<dbReference type="OrthoDB" id="27680at2759"/>
<comment type="caution">
    <text evidence="7">The sequence shown here is derived from an EMBL/GenBank/DDBJ whole genome shotgun (WGS) entry which is preliminary data.</text>
</comment>
<dbReference type="InterPro" id="IPR008936">
    <property type="entry name" value="Rho_GTPase_activation_prot"/>
</dbReference>
<evidence type="ECO:0000313" key="7">
    <source>
        <dbReference type="EMBL" id="KII69768.1"/>
    </source>
</evidence>
<evidence type="ECO:0000259" key="5">
    <source>
        <dbReference type="PROSITE" id="PS50081"/>
    </source>
</evidence>
<dbReference type="Gene3D" id="1.10.555.10">
    <property type="entry name" value="Rho GTPase activation protein"/>
    <property type="match status" value="1"/>
</dbReference>
<evidence type="ECO:0000256" key="3">
    <source>
        <dbReference type="ARBA" id="ARBA00022723"/>
    </source>
</evidence>
<dbReference type="InterPro" id="IPR046349">
    <property type="entry name" value="C1-like_sf"/>
</dbReference>
<dbReference type="SUPFAM" id="SSF48350">
    <property type="entry name" value="GTPase activation domain, GAP"/>
    <property type="match status" value="1"/>
</dbReference>
<dbReference type="GO" id="GO:0035556">
    <property type="term" value="P:intracellular signal transduction"/>
    <property type="evidence" value="ECO:0007669"/>
    <property type="project" value="InterPro"/>
</dbReference>
<evidence type="ECO:0000256" key="4">
    <source>
        <dbReference type="ARBA" id="ARBA00022833"/>
    </source>
</evidence>
<evidence type="ECO:0000259" key="6">
    <source>
        <dbReference type="PROSITE" id="PS50238"/>
    </source>
</evidence>
<protein>
    <submittedName>
        <fullName evidence="7">Unconventional myosin-IXa</fullName>
    </submittedName>
</protein>
<dbReference type="AlphaFoldDB" id="A0A0C2JK50"/>
<evidence type="ECO:0000313" key="8">
    <source>
        <dbReference type="Proteomes" id="UP000031668"/>
    </source>
</evidence>
<reference evidence="7 8" key="1">
    <citation type="journal article" date="2014" name="Genome Biol. Evol.">
        <title>The genome of the myxosporean Thelohanellus kitauei shows adaptations to nutrient acquisition within its fish host.</title>
        <authorList>
            <person name="Yang Y."/>
            <person name="Xiong J."/>
            <person name="Zhou Z."/>
            <person name="Huo F."/>
            <person name="Miao W."/>
            <person name="Ran C."/>
            <person name="Liu Y."/>
            <person name="Zhang J."/>
            <person name="Feng J."/>
            <person name="Wang M."/>
            <person name="Wang M."/>
            <person name="Wang L."/>
            <person name="Yao B."/>
        </authorList>
    </citation>
    <scope>NUCLEOTIDE SEQUENCE [LARGE SCALE GENOMIC DNA]</scope>
    <source>
        <strain evidence="7">Wuqing</strain>
    </source>
</reference>
<evidence type="ECO:0000256" key="1">
    <source>
        <dbReference type="ARBA" id="ARBA00004496"/>
    </source>
</evidence>
<dbReference type="InterPro" id="IPR000198">
    <property type="entry name" value="RhoGAP_dom"/>
</dbReference>
<proteinExistence type="predicted"/>
<keyword evidence="8" id="KW-1185">Reference proteome</keyword>
<dbReference type="PANTHER" id="PTHR46184:SF5">
    <property type="entry name" value="UNCONVENTIONAL MYOSIN-IXA-LIKE"/>
    <property type="match status" value="1"/>
</dbReference>
<dbReference type="EMBL" id="JWZT01002281">
    <property type="protein sequence ID" value="KII69768.1"/>
    <property type="molecule type" value="Genomic_DNA"/>
</dbReference>
<feature type="domain" description="Rho-GAP" evidence="6">
    <location>
        <begin position="314"/>
        <end position="502"/>
    </location>
</feature>
<sequence length="532" mass="61020">MSQQSIPFCTESPLEDYIVTRPKDHEGISSNLSSVTKLSEEKTLSKKKTIVFFDKIFPMKPASTPTHSSFNTFQSKSGTVREIRRERRGSHIGMLSKINFCLNLETKSDYMFAKTDQDLFNFYSFIDRKIVEMNESRHLGLVKPPSKPNFVEDYFVKCLNYFASKLFVIFKDSVQKGTFEAISTENIYKMFELSVEKFSLSTRNDQVAFVVLKNAFDGIIDEFLSKKKNIFSKKSYLKLCNELREAEFKFKGHMFESQRIYYNPSCEVCNKTIWNDGMICHECKTLIHKECKNGLKTYCQIKTVITDTKKFFGVELSHITSFDTPIPPKLIEMIHQIEERGLLVEGIYRKSGNAVSIKETTCVLDSVDNSDLSFLADIGVHVLSNLVKNFFKLQPESMIPSVLNADIQNSSSLDKIEMYRQFWKIFANLSMIKQKIIDFMAIHLAKICSEEASNKMSSNALAIVFVPCFFAHDESNLTQLLSGLSSYTKFVEFLIIFKLLNLNKQDIMLGSSEDIPQEFINDVILKDSDNGK</sequence>